<evidence type="ECO:0000313" key="2">
    <source>
        <dbReference type="EMBL" id="TXC80756.1"/>
    </source>
</evidence>
<organism evidence="2 3">
    <name type="scientific">Paraburkholderia azotifigens</name>
    <dbReference type="NCBI Taxonomy" id="2057004"/>
    <lineage>
        <taxon>Bacteria</taxon>
        <taxon>Pseudomonadati</taxon>
        <taxon>Pseudomonadota</taxon>
        <taxon>Betaproteobacteria</taxon>
        <taxon>Burkholderiales</taxon>
        <taxon>Burkholderiaceae</taxon>
        <taxon>Paraburkholderia</taxon>
    </lineage>
</organism>
<reference evidence="2 3" key="1">
    <citation type="journal article" date="2018" name="Int. J. Syst. Evol. Microbiol.">
        <title>Paraburkholderia azotifigens sp. nov., a nitrogen-fixing bacterium isolated from paddy soil.</title>
        <authorList>
            <person name="Choi G.M."/>
            <person name="Im W.T."/>
        </authorList>
    </citation>
    <scope>NUCLEOTIDE SEQUENCE [LARGE SCALE GENOMIC DNA]</scope>
    <source>
        <strain evidence="2 3">NF 2-5-3</strain>
    </source>
</reference>
<evidence type="ECO:0000313" key="4">
    <source>
        <dbReference type="Proteomes" id="UP001481677"/>
    </source>
</evidence>
<protein>
    <submittedName>
        <fullName evidence="2">Uncharacterized protein</fullName>
    </submittedName>
</protein>
<reference evidence="1 4" key="3">
    <citation type="submission" date="2024-01" db="EMBL/GenBank/DDBJ databases">
        <title>The diversity of rhizobia nodulating Mimosa spp. in eleven states of Brazil covering several biomes is determined by host plant, location, and edaphic factors.</title>
        <authorList>
            <person name="Rouws L."/>
            <person name="Barauna A."/>
            <person name="Beukes C."/>
            <person name="De Faria S.M."/>
            <person name="Gross E."/>
            <person name="Dos Reis Junior F.B."/>
            <person name="Simon M."/>
            <person name="Maluk M."/>
            <person name="Odee D.W."/>
            <person name="Kenicer G."/>
            <person name="Young J.P.W."/>
            <person name="Reis V.M."/>
            <person name="Zilli J."/>
            <person name="James E.K."/>
        </authorList>
    </citation>
    <scope>NUCLEOTIDE SEQUENCE [LARGE SCALE GENOMIC DNA]</scope>
    <source>
        <strain evidence="1 4">JPY530</strain>
    </source>
</reference>
<dbReference type="EMBL" id="VOQS01000005">
    <property type="protein sequence ID" value="TXC80756.1"/>
    <property type="molecule type" value="Genomic_DNA"/>
</dbReference>
<comment type="caution">
    <text evidence="2">The sequence shown here is derived from an EMBL/GenBank/DDBJ whole genome shotgun (WGS) entry which is preliminary data.</text>
</comment>
<dbReference type="EMBL" id="JAZHGA010000010">
    <property type="protein sequence ID" value="MEM5341344.1"/>
    <property type="molecule type" value="Genomic_DNA"/>
</dbReference>
<dbReference type="AlphaFoldDB" id="A0A5C6V8K3"/>
<evidence type="ECO:0000313" key="3">
    <source>
        <dbReference type="Proteomes" id="UP000321776"/>
    </source>
</evidence>
<gene>
    <name evidence="2" type="ORF">FRZ40_41725</name>
    <name evidence="1" type="ORF">V4C56_17160</name>
</gene>
<reference evidence="2" key="2">
    <citation type="submission" date="2019-08" db="EMBL/GenBank/DDBJ databases">
        <authorList>
            <person name="Im W.-T."/>
        </authorList>
    </citation>
    <scope>NUCLEOTIDE SEQUENCE</scope>
    <source>
        <strain evidence="2">NF 2-5-3</strain>
    </source>
</reference>
<dbReference type="Proteomes" id="UP001481677">
    <property type="component" value="Unassembled WGS sequence"/>
</dbReference>
<dbReference type="Proteomes" id="UP000321776">
    <property type="component" value="Unassembled WGS sequence"/>
</dbReference>
<keyword evidence="4" id="KW-1185">Reference proteome</keyword>
<accession>A0A5C6V8K3</accession>
<dbReference type="RefSeq" id="WP_028369078.1">
    <property type="nucleotide sequence ID" value="NZ_JAZHFZ010000008.1"/>
</dbReference>
<proteinExistence type="predicted"/>
<name>A0A5C6V8K3_9BURK</name>
<evidence type="ECO:0000313" key="1">
    <source>
        <dbReference type="EMBL" id="MEM5341344.1"/>
    </source>
</evidence>
<sequence>MSTDELEIQDLLHIEAVIARLENLHLTACASGHKFITDPAYWHRRVQSACGAGNSTQIINKKQDLLERLSAISSRAGRQHA</sequence>